<evidence type="ECO:0000259" key="2">
    <source>
        <dbReference type="Pfam" id="PF01968"/>
    </source>
</evidence>
<keyword evidence="10" id="KW-1185">Reference proteome</keyword>
<dbReference type="GO" id="GO:0006749">
    <property type="term" value="P:glutathione metabolic process"/>
    <property type="evidence" value="ECO:0007669"/>
    <property type="project" value="TreeGrafter"/>
</dbReference>
<dbReference type="Pfam" id="PF02538">
    <property type="entry name" value="Hydantoinase_B"/>
    <property type="match status" value="1"/>
</dbReference>
<dbReference type="GO" id="GO:0017168">
    <property type="term" value="F:5-oxoprolinase (ATP-hydrolyzing) activity"/>
    <property type="evidence" value="ECO:0007669"/>
    <property type="project" value="TreeGrafter"/>
</dbReference>
<dbReference type="Proteomes" id="UP000278252">
    <property type="component" value="Unassembled WGS sequence"/>
</dbReference>
<evidence type="ECO:0000313" key="7">
    <source>
        <dbReference type="EMBL" id="RNI13331.1"/>
    </source>
</evidence>
<evidence type="ECO:0000313" key="11">
    <source>
        <dbReference type="Proteomes" id="UP000278252"/>
    </source>
</evidence>
<dbReference type="InterPro" id="IPR002821">
    <property type="entry name" value="Hydantoinase_A"/>
</dbReference>
<dbReference type="InterPro" id="IPR003692">
    <property type="entry name" value="Hydantoinase_B"/>
</dbReference>
<evidence type="ECO:0000256" key="1">
    <source>
        <dbReference type="ARBA" id="ARBA00010403"/>
    </source>
</evidence>
<dbReference type="EMBL" id="FXBN01000001">
    <property type="protein sequence ID" value="SMH33419.1"/>
    <property type="molecule type" value="Genomic_DNA"/>
</dbReference>
<dbReference type="OrthoDB" id="8261at2157"/>
<dbReference type="InterPro" id="IPR008040">
    <property type="entry name" value="Hydant_A_N"/>
</dbReference>
<dbReference type="GO" id="GO:0005829">
    <property type="term" value="C:cytosol"/>
    <property type="evidence" value="ECO:0007669"/>
    <property type="project" value="TreeGrafter"/>
</dbReference>
<dbReference type="EMBL" id="RJJH01000001">
    <property type="protein sequence ID" value="RNI13331.1"/>
    <property type="molecule type" value="Genomic_DNA"/>
</dbReference>
<accession>A0A1L9C5X0</accession>
<dbReference type="PANTHER" id="PTHR11365:SF23">
    <property type="entry name" value="HYPOTHETICAL 5-OXOPROLINASE (EUROFUNG)-RELATED"/>
    <property type="match status" value="1"/>
</dbReference>
<proteinExistence type="inferred from homology"/>
<dbReference type="InterPro" id="IPR049517">
    <property type="entry name" value="ACX-like_C"/>
</dbReference>
<feature type="domain" description="Acetophenone carboxylase-like C-terminal" evidence="5">
    <location>
        <begin position="514"/>
        <end position="678"/>
    </location>
</feature>
<organism evidence="6 9">
    <name type="scientific">Methanohalophilus portucalensis FDF-1</name>
    <dbReference type="NCBI Taxonomy" id="523843"/>
    <lineage>
        <taxon>Archaea</taxon>
        <taxon>Methanobacteriati</taxon>
        <taxon>Methanobacteriota</taxon>
        <taxon>Stenosarchaea group</taxon>
        <taxon>Methanomicrobia</taxon>
        <taxon>Methanosarcinales</taxon>
        <taxon>Methanosarcinaceae</taxon>
        <taxon>Methanohalophilus</taxon>
    </lineage>
</organism>
<evidence type="ECO:0000259" key="5">
    <source>
        <dbReference type="Pfam" id="PF19278"/>
    </source>
</evidence>
<feature type="domain" description="Hydantoinase A/oxoprolinase" evidence="2">
    <location>
        <begin position="208"/>
        <end position="498"/>
    </location>
</feature>
<evidence type="ECO:0000259" key="3">
    <source>
        <dbReference type="Pfam" id="PF02538"/>
    </source>
</evidence>
<feature type="domain" description="Hydantoinase/oxoprolinase N-terminal" evidence="4">
    <location>
        <begin position="10"/>
        <end position="188"/>
    </location>
</feature>
<evidence type="ECO:0000259" key="4">
    <source>
        <dbReference type="Pfam" id="PF05378"/>
    </source>
</evidence>
<comment type="similarity">
    <text evidence="1">Belongs to the oxoprolinase family.</text>
</comment>
<dbReference type="Proteomes" id="UP000185713">
    <property type="component" value="Unassembled WGS sequence"/>
</dbReference>
<dbReference type="AlphaFoldDB" id="A0A1L9C5X0"/>
<evidence type="ECO:0000313" key="6">
    <source>
        <dbReference type="EMBL" id="OJH49856.1"/>
    </source>
</evidence>
<dbReference type="Proteomes" id="UP000193969">
    <property type="component" value="Unassembled WGS sequence"/>
</dbReference>
<feature type="domain" description="Hydantoinase B/oxoprolinase" evidence="3">
    <location>
        <begin position="696"/>
        <end position="1200"/>
    </location>
</feature>
<dbReference type="InterPro" id="IPR045079">
    <property type="entry name" value="Oxoprolinase-like"/>
</dbReference>
<dbReference type="Pfam" id="PF05378">
    <property type="entry name" value="Hydant_A_N"/>
    <property type="match status" value="1"/>
</dbReference>
<dbReference type="Pfam" id="PF19278">
    <property type="entry name" value="Hydant_A_C"/>
    <property type="match status" value="1"/>
</dbReference>
<sequence>MQNNSNSWDFWIDRGGTFTDIVALKPDGELLTHKLLSDNPEQYEDAAIEGIRQVLNIGKNETLPAEKIASIRMGTTVGTNALLERRGEPTVLVITERFRDILKIGYQNRPSIFALDINKPEVLYEEVIEARQRYSCDGTIVTPLNYEETKEKLREYYHKGYRSVAVALMHSFRYPDHEEQIEKIAHDVGYTNISLSHRTSPLSKMVARAETTVVDAYLSPVLEHYVNLVRNELNDQKNSTDIFFMQSSGGLVDGGSFRGKDSILSGPAGGIVGSAEVCRMAGFGRVISFDMGGTSTDVAHYRGEMERTLESTVSGTHLHTPMLNIHTVAAGGGSILHFEDGRFQTGPDSAGADPGPACYRKGGPLTVTDCNVMLGKINPQNFPQIFGENADLPLDRDIVVKKFRALAEEIKLQTGKSMKPEEVAEGFLKVAVENMANAIKHISVKRGYNLEDYILCCFGGAGAQHAGLVADSLGIGKILIHPFAGVLSAYGMGLADRRVIEEKALEKYLEEGIEKELTGVTKNLSEKGMERMLATGDRNIDIETVERVRLKYEGTETTFDVPCGPIEEMTKMFHNLHIERFGFVSENRKLVVDSAYVEIIGKNQTPAETTHLLTDKNPIPASSKEVYMEGRWHRIPLFTRDVLKPGNLITGPALIMEDTTTIVLECKWQASITEHNHLLLEKKITKSRPDIGTEVDPVMLEIFNNRFMSVAEQMGYRLRNAAHSVNIKERLDFSCAIFDGSGNLVANAPHIPVHLGSMEDAVKEVIRNHENDFSEGDTYILNSPYHGGTHLPDITAVSPLISNGKPQFYVASRGHHADIGGITPGSMPPLSKRIEEEGVLIEEFKLTEQGKFREEELVKLFNQATYPPRNPDQNIADLKAQIAANQKGIEELRKLVDTYSLKTITAYMQHVQDNAEMAVESVIDVLENGDFEYRLDDDSKIAVRVRIDRNNTKAIIDFTHTSPQTKSNFNAPSAVCKAAVLYVFRTLVQDDIPLNSGCLRPITIIIPENSMLNPSYPAAVVAGNVETSQYIVDCLYGALGILAPSQGTMNNFTFGNDRFQYYETICGGAGAGNGFDGEDAVQTHMTNSLITDPEIMELRFPVRIEEFSIRSGSAGEGKFKGGNGVVRKIRFLKKMKAAILSSHRKYPPKGMAGGEAASTGENLLARKNGETIELSAADEVEVEEGDTFIIKTPGGGGYGKKG</sequence>
<name>A0A1L9C5X0_9EURY</name>
<protein>
    <submittedName>
        <fullName evidence="6 8">5-oxoprolinase</fullName>
    </submittedName>
</protein>
<dbReference type="STRING" id="523843.SAMN06264941_0701"/>
<evidence type="ECO:0000313" key="8">
    <source>
        <dbReference type="EMBL" id="SMH33419.1"/>
    </source>
</evidence>
<dbReference type="RefSeq" id="WP_072358966.1">
    <property type="nucleotide sequence ID" value="NZ_FXBN01000001.1"/>
</dbReference>
<reference evidence="8" key="2">
    <citation type="submission" date="2017-04" db="EMBL/GenBank/DDBJ databases">
        <authorList>
            <person name="Afonso C.L."/>
            <person name="Miller P.J."/>
            <person name="Scott M.A."/>
            <person name="Spackman E."/>
            <person name="Goraichik I."/>
            <person name="Dimitrov K.M."/>
            <person name="Suarez D.L."/>
            <person name="Swayne D.E."/>
        </authorList>
    </citation>
    <scope>NUCLEOTIDE SEQUENCE [LARGE SCALE GENOMIC DNA]</scope>
    <source>
        <strain evidence="8">FDF-1</strain>
    </source>
</reference>
<dbReference type="EMBL" id="JWTK01000002">
    <property type="protein sequence ID" value="OJH49856.1"/>
    <property type="molecule type" value="Genomic_DNA"/>
</dbReference>
<evidence type="ECO:0000313" key="9">
    <source>
        <dbReference type="Proteomes" id="UP000185713"/>
    </source>
</evidence>
<dbReference type="Pfam" id="PF01968">
    <property type="entry name" value="Hydantoinase_A"/>
    <property type="match status" value="1"/>
</dbReference>
<reference evidence="6 9" key="1">
    <citation type="submission" date="2014-12" db="EMBL/GenBank/DDBJ databases">
        <title>The genome sequence of Methanohalophilus portucalensis strain FDF1.</title>
        <authorList>
            <person name="Lai M.-C."/>
            <person name="Lai S.-J."/>
        </authorList>
    </citation>
    <scope>NUCLEOTIDE SEQUENCE [LARGE SCALE GENOMIC DNA]</scope>
    <source>
        <strain evidence="6 9">FDF-1</strain>
    </source>
</reference>
<dbReference type="PANTHER" id="PTHR11365">
    <property type="entry name" value="5-OXOPROLINASE RELATED"/>
    <property type="match status" value="1"/>
</dbReference>
<evidence type="ECO:0000313" key="10">
    <source>
        <dbReference type="Proteomes" id="UP000193969"/>
    </source>
</evidence>
<gene>
    <name evidence="7" type="ORF">EFE41_01750</name>
    <name evidence="6" type="ORF">MPF_0644</name>
    <name evidence="8" type="ORF">SAMN06264941_0701</name>
</gene>
<reference evidence="10" key="3">
    <citation type="submission" date="2017-04" db="EMBL/GenBank/DDBJ databases">
        <authorList>
            <person name="Varghese N."/>
            <person name="Submissions S."/>
        </authorList>
    </citation>
    <scope>NUCLEOTIDE SEQUENCE [LARGE SCALE GENOMIC DNA]</scope>
    <source>
        <strain evidence="10">FDF-1</strain>
    </source>
</reference>
<reference evidence="7 11" key="4">
    <citation type="submission" date="2018-10" db="EMBL/GenBank/DDBJ databases">
        <title>Cultivation of a novel Methanohalophilus strain from Kebrit Deep of the Red Sea and a genomic comparison of members of the genus Methanohalophilus.</title>
        <authorList>
            <person name="Guan Y."/>
            <person name="Ngugi D.K."/>
            <person name="Stingl U."/>
        </authorList>
    </citation>
    <scope>NUCLEOTIDE SEQUENCE [LARGE SCALE GENOMIC DNA]</scope>
    <source>
        <strain evidence="7 11">DSM 7471</strain>
    </source>
</reference>